<organism evidence="1 2">
    <name type="scientific">Rhodococcus ruber</name>
    <dbReference type="NCBI Taxonomy" id="1830"/>
    <lineage>
        <taxon>Bacteria</taxon>
        <taxon>Bacillati</taxon>
        <taxon>Actinomycetota</taxon>
        <taxon>Actinomycetes</taxon>
        <taxon>Mycobacteriales</taxon>
        <taxon>Nocardiaceae</taxon>
        <taxon>Rhodococcus</taxon>
    </lineage>
</organism>
<reference evidence="1 2" key="1">
    <citation type="journal article" date="2014" name="Genome Announc.">
        <title>Draft Genome Sequence of Propane- and Butane-Oxidizing Actinobacterium Rhodococcus ruber IEGM 231.</title>
        <authorList>
            <person name="Ivshina I.B."/>
            <person name="Kuyukina M.S."/>
            <person name="Krivoruchko A.V."/>
            <person name="Barbe V."/>
            <person name="Fischer C."/>
        </authorList>
    </citation>
    <scope>NUCLEOTIDE SEQUENCE [LARGE SCALE GENOMIC DNA]</scope>
</reference>
<dbReference type="RefSeq" id="WP_040272091.1">
    <property type="nucleotide sequence ID" value="NZ_JAPWIU010000073.1"/>
</dbReference>
<evidence type="ECO:0000313" key="1">
    <source>
        <dbReference type="EMBL" id="CDZ89015.1"/>
    </source>
</evidence>
<protein>
    <submittedName>
        <fullName evidence="1">Uncharacterized protein</fullName>
    </submittedName>
</protein>
<name>A0A098BL98_9NOCA</name>
<evidence type="ECO:0000313" key="2">
    <source>
        <dbReference type="Proteomes" id="UP000042997"/>
    </source>
</evidence>
<gene>
    <name evidence="1" type="ORF">RHRU231_450182</name>
</gene>
<dbReference type="AlphaFoldDB" id="A0A098BL98"/>
<proteinExistence type="predicted"/>
<dbReference type="Proteomes" id="UP000042997">
    <property type="component" value="Unassembled WGS sequence"/>
</dbReference>
<sequence length="96" mass="10392">MIHGDDALEALRVAKRKHTPEAALQALEAQGWMLIPAAPVDQQQDGWRRFDGLVDNVFASDTGVVDVGLYDDMTASEAWLFGRAILSAVRAIQGGV</sequence>
<accession>A0A098BL98</accession>
<dbReference type="EMBL" id="CCSD01000056">
    <property type="protein sequence ID" value="CDZ89015.1"/>
    <property type="molecule type" value="Genomic_DNA"/>
</dbReference>